<feature type="transmembrane region" description="Helical" evidence="1">
    <location>
        <begin position="194"/>
        <end position="213"/>
    </location>
</feature>
<accession>A0AAN5CYW3</accession>
<proteinExistence type="predicted"/>
<dbReference type="EMBL" id="BTRK01000005">
    <property type="protein sequence ID" value="GMR53348.1"/>
    <property type="molecule type" value="Genomic_DNA"/>
</dbReference>
<comment type="caution">
    <text evidence="2">The sequence shown here is derived from an EMBL/GenBank/DDBJ whole genome shotgun (WGS) entry which is preliminary data.</text>
</comment>
<keyword evidence="3" id="KW-1185">Reference proteome</keyword>
<dbReference type="Proteomes" id="UP001328107">
    <property type="component" value="Unassembled WGS sequence"/>
</dbReference>
<sequence>MGSWMQYLSHQCDWYEPVLSVLCYENFKISIVLVSIAEYVFRKVIPVSDVGLKRLFVLEKLLIIFLMSPSETNIVRGGFDGILNLSVKKTTSSVLAIWFALNYSILSTLIYLDANIAEAPDMYKNYFRRTVLATLVFVFYSPCFQSSVRYSIMMSAEMFSIVAVQFAHMLLKSLRVLLTVEKPKGWNASFPRRSLIVFGLIFYTLESGTFYLCDSS</sequence>
<evidence type="ECO:0000313" key="3">
    <source>
        <dbReference type="Proteomes" id="UP001328107"/>
    </source>
</evidence>
<protein>
    <submittedName>
        <fullName evidence="2">Uncharacterized protein</fullName>
    </submittedName>
</protein>
<keyword evidence="1" id="KW-0472">Membrane</keyword>
<feature type="transmembrane region" description="Helical" evidence="1">
    <location>
        <begin position="126"/>
        <end position="144"/>
    </location>
</feature>
<name>A0AAN5CYW3_9BILA</name>
<keyword evidence="1" id="KW-0812">Transmembrane</keyword>
<reference evidence="3" key="1">
    <citation type="submission" date="2022-10" db="EMBL/GenBank/DDBJ databases">
        <title>Genome assembly of Pristionchus species.</title>
        <authorList>
            <person name="Yoshida K."/>
            <person name="Sommer R.J."/>
        </authorList>
    </citation>
    <scope>NUCLEOTIDE SEQUENCE [LARGE SCALE GENOMIC DNA]</scope>
    <source>
        <strain evidence="3">RS5460</strain>
    </source>
</reference>
<keyword evidence="1" id="KW-1133">Transmembrane helix</keyword>
<gene>
    <name evidence="2" type="ORF">PMAYCL1PPCAC_23543</name>
</gene>
<evidence type="ECO:0000313" key="2">
    <source>
        <dbReference type="EMBL" id="GMR53348.1"/>
    </source>
</evidence>
<feature type="transmembrane region" description="Helical" evidence="1">
    <location>
        <begin position="94"/>
        <end position="114"/>
    </location>
</feature>
<organism evidence="2 3">
    <name type="scientific">Pristionchus mayeri</name>
    <dbReference type="NCBI Taxonomy" id="1317129"/>
    <lineage>
        <taxon>Eukaryota</taxon>
        <taxon>Metazoa</taxon>
        <taxon>Ecdysozoa</taxon>
        <taxon>Nematoda</taxon>
        <taxon>Chromadorea</taxon>
        <taxon>Rhabditida</taxon>
        <taxon>Rhabditina</taxon>
        <taxon>Diplogasteromorpha</taxon>
        <taxon>Diplogasteroidea</taxon>
        <taxon>Neodiplogasteridae</taxon>
        <taxon>Pristionchus</taxon>
    </lineage>
</organism>
<evidence type="ECO:0000256" key="1">
    <source>
        <dbReference type="SAM" id="Phobius"/>
    </source>
</evidence>
<dbReference type="AlphaFoldDB" id="A0AAN5CYW3"/>